<dbReference type="InParanoid" id="A0A2G4YTA1"/>
<dbReference type="GO" id="GO:0043094">
    <property type="term" value="P:metabolic compound salvage"/>
    <property type="evidence" value="ECO:0007669"/>
    <property type="project" value="UniProtKB-UniRule"/>
</dbReference>
<dbReference type="SUPFAM" id="SSF143856">
    <property type="entry name" value="DeoB insert domain-like"/>
    <property type="match status" value="1"/>
</dbReference>
<keyword evidence="2 6" id="KW-0963">Cytoplasm</keyword>
<organism evidence="9 10">
    <name type="scientific">Paremcibacter congregatus</name>
    <dbReference type="NCBI Taxonomy" id="2043170"/>
    <lineage>
        <taxon>Bacteria</taxon>
        <taxon>Pseudomonadati</taxon>
        <taxon>Pseudomonadota</taxon>
        <taxon>Alphaproteobacteria</taxon>
        <taxon>Emcibacterales</taxon>
        <taxon>Emcibacteraceae</taxon>
        <taxon>Paremcibacter</taxon>
    </lineage>
</organism>
<dbReference type="GO" id="GO:0009117">
    <property type="term" value="P:nucleotide metabolic process"/>
    <property type="evidence" value="ECO:0007669"/>
    <property type="project" value="UniProtKB-UniRule"/>
</dbReference>
<dbReference type="InterPro" id="IPR006124">
    <property type="entry name" value="Metalloenzyme"/>
</dbReference>
<dbReference type="GO" id="GO:0030145">
    <property type="term" value="F:manganese ion binding"/>
    <property type="evidence" value="ECO:0007669"/>
    <property type="project" value="UniProtKB-UniRule"/>
</dbReference>
<comment type="cofactor">
    <cofactor evidence="6">
        <name>Mn(2+)</name>
        <dbReference type="ChEBI" id="CHEBI:29035"/>
    </cofactor>
    <text evidence="6">Binds 2 manganese ions.</text>
</comment>
<sequence>MTKIFKFSGDETVRAIIVVLDSFGVGETDDAEHFGDQGANTFGHIAAECAAGRADRDGLRAGPLVIHNLMQLGLGLAAEQSAGYEIAVEKASHITGRYGFAAELSKGKDTPSGHWEMAGVPVEFEWGYFSMETPSFPESLIHDLVTECDLPGVLGNCHASGTTIIAELGAEHIKTGKPIVYTSADSVFQIAAHEESFGLERLYEVCDVARKLVDPYNIGRVIARPFTGDSPENFIRTGNRRDLSVLPPVPTLLDRFAESGGEVISIGKIADIFAHQGITQKFKAHGNAEIFRVLMEQVKDAPDNAILFANLVDFDMLYGHRRDVPGYAAALEAFDRQLPELWAGLRPDDVVVLTADHGCDPTWPGSDHTREHVPVIAFGPNVTPANIGKRATFADIGASLAVHLGLDPLPVGTSFL</sequence>
<comment type="catalytic activity">
    <reaction evidence="6">
        <text>2-deoxy-alpha-D-ribose 1-phosphate = 2-deoxy-D-ribose 5-phosphate</text>
        <dbReference type="Rhea" id="RHEA:27658"/>
        <dbReference type="ChEBI" id="CHEBI:57259"/>
        <dbReference type="ChEBI" id="CHEBI:62877"/>
        <dbReference type="EC" id="5.4.2.7"/>
    </reaction>
</comment>
<feature type="binding site" evidence="6">
    <location>
        <position position="357"/>
    </location>
    <ligand>
        <name>Mn(2+)</name>
        <dbReference type="ChEBI" id="CHEBI:29035"/>
        <label>1</label>
    </ligand>
</feature>
<dbReference type="NCBIfam" id="NF003766">
    <property type="entry name" value="PRK05362.1"/>
    <property type="match status" value="1"/>
</dbReference>
<dbReference type="PANTHER" id="PTHR21110">
    <property type="entry name" value="PHOSPHOPENTOMUTASE"/>
    <property type="match status" value="1"/>
</dbReference>
<evidence type="ECO:0000313" key="10">
    <source>
        <dbReference type="Proteomes" id="UP000229730"/>
    </source>
</evidence>
<dbReference type="Proteomes" id="UP000229730">
    <property type="component" value="Unassembled WGS sequence"/>
</dbReference>
<dbReference type="Pfam" id="PF01676">
    <property type="entry name" value="Metalloenzyme"/>
    <property type="match status" value="1"/>
</dbReference>
<dbReference type="CDD" id="cd16009">
    <property type="entry name" value="PPM"/>
    <property type="match status" value="1"/>
</dbReference>
<accession>A0A2G4YTA1</accession>
<feature type="binding site" evidence="6">
    <location>
        <position position="320"/>
    </location>
    <ligand>
        <name>Mn(2+)</name>
        <dbReference type="ChEBI" id="CHEBI:29035"/>
        <label>2</label>
    </ligand>
</feature>
<proteinExistence type="inferred from homology"/>
<dbReference type="EMBL" id="PDEM01000009">
    <property type="protein sequence ID" value="PHZ85555.1"/>
    <property type="molecule type" value="Genomic_DNA"/>
</dbReference>
<feature type="binding site" evidence="6">
    <location>
        <position position="21"/>
    </location>
    <ligand>
        <name>Mn(2+)</name>
        <dbReference type="ChEBI" id="CHEBI:29035"/>
        <label>1</label>
    </ligand>
</feature>
<feature type="binding site" evidence="6">
    <location>
        <position position="368"/>
    </location>
    <ligand>
        <name>Mn(2+)</name>
        <dbReference type="ChEBI" id="CHEBI:29035"/>
        <label>2</label>
    </ligand>
</feature>
<feature type="domain" description="Metalloenzyme" evidence="8">
    <location>
        <begin position="14"/>
        <end position="407"/>
    </location>
</feature>
<dbReference type="FunFam" id="3.30.70.1250:FF:000001">
    <property type="entry name" value="Phosphopentomutase"/>
    <property type="match status" value="1"/>
</dbReference>
<dbReference type="GO" id="GO:0006018">
    <property type="term" value="P:2-deoxyribose 1-phosphate catabolic process"/>
    <property type="evidence" value="ECO:0007669"/>
    <property type="project" value="UniProtKB-UniRule"/>
</dbReference>
<keyword evidence="3 6" id="KW-0479">Metal-binding</keyword>
<dbReference type="PIRSF" id="PIRSF001491">
    <property type="entry name" value="Ppentomutase"/>
    <property type="match status" value="1"/>
</dbReference>
<feature type="binding site" evidence="6">
    <location>
        <position position="315"/>
    </location>
    <ligand>
        <name>Mn(2+)</name>
        <dbReference type="ChEBI" id="CHEBI:29035"/>
        <label>2</label>
    </ligand>
</feature>
<dbReference type="HAMAP" id="MF_00740">
    <property type="entry name" value="Phosphopentomut"/>
    <property type="match status" value="1"/>
</dbReference>
<comment type="function">
    <text evidence="6">Isomerase that catalyzes the conversion of deoxy-ribose 1-phosphate (dRib-1-P) and ribose 1-phosphate (Rib-1-P) to deoxy-ribose 5-phosphate (dRib-5-P) and ribose 5-phosphate (Rib-5-P), respectively.</text>
</comment>
<comment type="similarity">
    <text evidence="1 6">Belongs to the phosphopentomutase family.</text>
</comment>
<dbReference type="GO" id="GO:0005829">
    <property type="term" value="C:cytosol"/>
    <property type="evidence" value="ECO:0007669"/>
    <property type="project" value="TreeGrafter"/>
</dbReference>
<dbReference type="InterPro" id="IPR010045">
    <property type="entry name" value="DeoB"/>
</dbReference>
<dbReference type="UniPathway" id="UPA00087">
    <property type="reaction ID" value="UER00173"/>
</dbReference>
<comment type="caution">
    <text evidence="9">The sequence shown here is derived from an EMBL/GenBank/DDBJ whole genome shotgun (WGS) entry which is preliminary data.</text>
</comment>
<gene>
    <name evidence="6" type="primary">deoB</name>
    <name evidence="9" type="ORF">CRD36_02345</name>
</gene>
<dbReference type="AlphaFoldDB" id="A0A2G4YTA1"/>
<evidence type="ECO:0000256" key="6">
    <source>
        <dbReference type="HAMAP-Rule" id="MF_00740"/>
    </source>
</evidence>
<dbReference type="GO" id="GO:0006015">
    <property type="term" value="P:5-phosphoribose 1-diphosphate biosynthetic process"/>
    <property type="evidence" value="ECO:0007669"/>
    <property type="project" value="UniProtKB-UniPathway"/>
</dbReference>
<feature type="binding site" evidence="6">
    <location>
        <position position="356"/>
    </location>
    <ligand>
        <name>Mn(2+)</name>
        <dbReference type="ChEBI" id="CHEBI:29035"/>
        <label>1</label>
    </ligand>
</feature>
<dbReference type="GO" id="GO:0008973">
    <property type="term" value="F:phosphopentomutase activity"/>
    <property type="evidence" value="ECO:0007669"/>
    <property type="project" value="UniProtKB-UniRule"/>
</dbReference>
<name>A0A2G4YTA1_9PROT</name>
<dbReference type="OrthoDB" id="9769930at2"/>
<evidence type="ECO:0000256" key="3">
    <source>
        <dbReference type="ARBA" id="ARBA00022723"/>
    </source>
</evidence>
<dbReference type="InterPro" id="IPR024052">
    <property type="entry name" value="Phosphopentomutase_DeoB_cap_sf"/>
</dbReference>
<keyword evidence="10" id="KW-1185">Reference proteome</keyword>
<dbReference type="Gene3D" id="3.40.720.10">
    <property type="entry name" value="Alkaline Phosphatase, subunit A"/>
    <property type="match status" value="1"/>
</dbReference>
<evidence type="ECO:0000256" key="4">
    <source>
        <dbReference type="ARBA" id="ARBA00023211"/>
    </source>
</evidence>
<evidence type="ECO:0000256" key="5">
    <source>
        <dbReference type="ARBA" id="ARBA00023235"/>
    </source>
</evidence>
<reference evidence="9 10" key="1">
    <citation type="submission" date="2017-10" db="EMBL/GenBank/DDBJ databases">
        <title>Frigbacter circumglobatus gen. nov. sp. nov., isolated from sediment cultured in situ.</title>
        <authorList>
            <person name="Zhao Z."/>
        </authorList>
    </citation>
    <scope>NUCLEOTIDE SEQUENCE [LARGE SCALE GENOMIC DNA]</scope>
    <source>
        <strain evidence="9 10">ZYL</strain>
    </source>
</reference>
<evidence type="ECO:0000256" key="1">
    <source>
        <dbReference type="ARBA" id="ARBA00010373"/>
    </source>
</evidence>
<evidence type="ECO:0000259" key="8">
    <source>
        <dbReference type="Pfam" id="PF01676"/>
    </source>
</evidence>
<protein>
    <recommendedName>
        <fullName evidence="6 7">Phosphopentomutase</fullName>
        <ecNumber evidence="6 7">5.4.2.7</ecNumber>
    </recommendedName>
    <alternativeName>
        <fullName evidence="6">Phosphodeoxyribomutase</fullName>
    </alternativeName>
</protein>
<comment type="subcellular location">
    <subcellularLocation>
        <location evidence="6">Cytoplasm</location>
    </subcellularLocation>
</comment>
<dbReference type="EC" id="5.4.2.7" evidence="6 7"/>
<dbReference type="FunCoup" id="A0A2G4YTA1">
    <property type="interactions" value="164"/>
</dbReference>
<dbReference type="RefSeq" id="WP_099471138.1">
    <property type="nucleotide sequence ID" value="NZ_CP041025.1"/>
</dbReference>
<evidence type="ECO:0000313" key="9">
    <source>
        <dbReference type="EMBL" id="PHZ85555.1"/>
    </source>
</evidence>
<dbReference type="PANTHER" id="PTHR21110:SF0">
    <property type="entry name" value="PHOSPHOPENTOMUTASE"/>
    <property type="match status" value="1"/>
</dbReference>
<evidence type="ECO:0000256" key="2">
    <source>
        <dbReference type="ARBA" id="ARBA00022490"/>
    </source>
</evidence>
<evidence type="ECO:0000256" key="7">
    <source>
        <dbReference type="NCBIfam" id="TIGR01696"/>
    </source>
</evidence>
<dbReference type="GO" id="GO:0000287">
    <property type="term" value="F:magnesium ion binding"/>
    <property type="evidence" value="ECO:0007669"/>
    <property type="project" value="UniProtKB-UniRule"/>
</dbReference>
<comment type="pathway">
    <text evidence="6">Carbohydrate degradation; 2-deoxy-D-ribose 1-phosphate degradation; D-glyceraldehyde 3-phosphate and acetaldehyde from 2-deoxy-alpha-D-ribose 1-phosphate: step 1/2.</text>
</comment>
<dbReference type="SUPFAM" id="SSF53649">
    <property type="entry name" value="Alkaline phosphatase-like"/>
    <property type="match status" value="1"/>
</dbReference>
<dbReference type="Gene3D" id="3.30.70.1250">
    <property type="entry name" value="Phosphopentomutase"/>
    <property type="match status" value="1"/>
</dbReference>
<keyword evidence="4 6" id="KW-0464">Manganese</keyword>
<comment type="catalytic activity">
    <reaction evidence="6">
        <text>alpha-D-ribose 1-phosphate = D-ribose 5-phosphate</text>
        <dbReference type="Rhea" id="RHEA:18793"/>
        <dbReference type="ChEBI" id="CHEBI:57720"/>
        <dbReference type="ChEBI" id="CHEBI:78346"/>
        <dbReference type="EC" id="5.4.2.7"/>
    </reaction>
</comment>
<keyword evidence="5 6" id="KW-0413">Isomerase</keyword>
<dbReference type="NCBIfam" id="TIGR01696">
    <property type="entry name" value="deoB"/>
    <property type="match status" value="1"/>
</dbReference>
<dbReference type="InterPro" id="IPR017850">
    <property type="entry name" value="Alkaline_phosphatase_core_sf"/>
</dbReference>